<comment type="caution">
    <text evidence="3">The sequence shown here is derived from an EMBL/GenBank/DDBJ whole genome shotgun (WGS) entry which is preliminary data.</text>
</comment>
<keyword evidence="1" id="KW-0238">DNA-binding</keyword>
<evidence type="ECO:0000256" key="1">
    <source>
        <dbReference type="ARBA" id="ARBA00023125"/>
    </source>
</evidence>
<dbReference type="InterPro" id="IPR047057">
    <property type="entry name" value="MerR_fam"/>
</dbReference>
<dbReference type="InterPro" id="IPR009061">
    <property type="entry name" value="DNA-bd_dom_put_sf"/>
</dbReference>
<organism evidence="3">
    <name type="scientific">Actinoplanes campanulatus</name>
    <dbReference type="NCBI Taxonomy" id="113559"/>
    <lineage>
        <taxon>Bacteria</taxon>
        <taxon>Bacillati</taxon>
        <taxon>Actinomycetota</taxon>
        <taxon>Actinomycetes</taxon>
        <taxon>Micromonosporales</taxon>
        <taxon>Micromonosporaceae</taxon>
        <taxon>Actinoplanes</taxon>
    </lineage>
</organism>
<dbReference type="SMART" id="SM00422">
    <property type="entry name" value="HTH_MERR"/>
    <property type="match status" value="1"/>
</dbReference>
<sequence length="129" mass="14479">MTAGRMQIGEAADRVGLSIRTLRHYEEAGLVRPSARSEGGFRLYTEPDLDRLRVIKRMKPLGFTLDEMRDLLTTLDTLSDPAGDRAALLERLAAFHSTAQTRVQQLRDQLELAEDFAGQVAEQMRRHGG</sequence>
<reference evidence="3" key="1">
    <citation type="submission" date="2021-01" db="EMBL/GenBank/DDBJ databases">
        <title>Whole genome shotgun sequence of Actinoplanes capillaceus NBRC 16408.</title>
        <authorList>
            <person name="Komaki H."/>
            <person name="Tamura T."/>
        </authorList>
    </citation>
    <scope>NUCLEOTIDE SEQUENCE [LARGE SCALE GENOMIC DNA]</scope>
    <source>
        <strain evidence="3">NBRC 16408</strain>
    </source>
</reference>
<dbReference type="PANTHER" id="PTHR30204:SF93">
    <property type="entry name" value="HTH MERR-TYPE DOMAIN-CONTAINING PROTEIN"/>
    <property type="match status" value="1"/>
</dbReference>
<proteinExistence type="predicted"/>
<dbReference type="SUPFAM" id="SSF46955">
    <property type="entry name" value="Putative DNA-binding domain"/>
    <property type="match status" value="1"/>
</dbReference>
<dbReference type="Gene3D" id="1.10.1660.10">
    <property type="match status" value="1"/>
</dbReference>
<accession>A0ABQ3W9Z5</accession>
<evidence type="ECO:0000259" key="2">
    <source>
        <dbReference type="PROSITE" id="PS50937"/>
    </source>
</evidence>
<dbReference type="PROSITE" id="PS00552">
    <property type="entry name" value="HTH_MERR_1"/>
    <property type="match status" value="1"/>
</dbReference>
<dbReference type="PROSITE" id="PS50937">
    <property type="entry name" value="HTH_MERR_2"/>
    <property type="match status" value="1"/>
</dbReference>
<dbReference type="EMBL" id="BOMF01000001">
    <property type="protein sequence ID" value="GID42756.1"/>
    <property type="molecule type" value="Genomic_DNA"/>
</dbReference>
<gene>
    <name evidence="3" type="ORF">Aca07nite_00310</name>
</gene>
<dbReference type="InterPro" id="IPR000551">
    <property type="entry name" value="MerR-type_HTH_dom"/>
</dbReference>
<protein>
    <submittedName>
        <fullName evidence="3">MerR family transcriptional regulator</fullName>
    </submittedName>
</protein>
<dbReference type="PANTHER" id="PTHR30204">
    <property type="entry name" value="REDOX-CYCLING DRUG-SENSING TRANSCRIPTIONAL ACTIVATOR SOXR"/>
    <property type="match status" value="1"/>
</dbReference>
<dbReference type="PRINTS" id="PR00040">
    <property type="entry name" value="HTHMERR"/>
</dbReference>
<feature type="domain" description="HTH merR-type" evidence="2">
    <location>
        <begin position="5"/>
        <end position="74"/>
    </location>
</feature>
<name>A0ABQ3W9Z5_9ACTN</name>
<dbReference type="Pfam" id="PF13411">
    <property type="entry name" value="MerR_1"/>
    <property type="match status" value="1"/>
</dbReference>
<evidence type="ECO:0000313" key="3">
    <source>
        <dbReference type="EMBL" id="GID42756.1"/>
    </source>
</evidence>